<evidence type="ECO:0000256" key="4">
    <source>
        <dbReference type="ARBA" id="ARBA00023136"/>
    </source>
</evidence>
<evidence type="ECO:0000259" key="7">
    <source>
        <dbReference type="PROSITE" id="PS50850"/>
    </source>
</evidence>
<keyword evidence="2 6" id="KW-0812">Transmembrane</keyword>
<evidence type="ECO:0000256" key="6">
    <source>
        <dbReference type="SAM" id="Phobius"/>
    </source>
</evidence>
<feature type="transmembrane region" description="Helical" evidence="6">
    <location>
        <begin position="363"/>
        <end position="382"/>
    </location>
</feature>
<dbReference type="Gene3D" id="1.20.1250.20">
    <property type="entry name" value="MFS general substrate transporter like domains"/>
    <property type="match status" value="1"/>
</dbReference>
<feature type="transmembrane region" description="Helical" evidence="6">
    <location>
        <begin position="451"/>
        <end position="475"/>
    </location>
</feature>
<dbReference type="STRING" id="28573.A0A0U1M9Z0"/>
<dbReference type="GO" id="GO:0022857">
    <property type="term" value="F:transmembrane transporter activity"/>
    <property type="evidence" value="ECO:0007669"/>
    <property type="project" value="InterPro"/>
</dbReference>
<evidence type="ECO:0000313" key="8">
    <source>
        <dbReference type="EMBL" id="CRG92385.1"/>
    </source>
</evidence>
<dbReference type="CDD" id="cd17323">
    <property type="entry name" value="MFS_Tpo1_MDR_like"/>
    <property type="match status" value="1"/>
</dbReference>
<dbReference type="SUPFAM" id="SSF103473">
    <property type="entry name" value="MFS general substrate transporter"/>
    <property type="match status" value="1"/>
</dbReference>
<evidence type="ECO:0000256" key="1">
    <source>
        <dbReference type="ARBA" id="ARBA00004141"/>
    </source>
</evidence>
<feature type="transmembrane region" description="Helical" evidence="6">
    <location>
        <begin position="211"/>
        <end position="237"/>
    </location>
</feature>
<organism evidence="8 9">
    <name type="scientific">Talaromyces islandicus</name>
    <name type="common">Penicillium islandicum</name>
    <dbReference type="NCBI Taxonomy" id="28573"/>
    <lineage>
        <taxon>Eukaryota</taxon>
        <taxon>Fungi</taxon>
        <taxon>Dikarya</taxon>
        <taxon>Ascomycota</taxon>
        <taxon>Pezizomycotina</taxon>
        <taxon>Eurotiomycetes</taxon>
        <taxon>Eurotiomycetidae</taxon>
        <taxon>Eurotiales</taxon>
        <taxon>Trichocomaceae</taxon>
        <taxon>Talaromyces</taxon>
        <taxon>Talaromyces sect. Islandici</taxon>
    </lineage>
</organism>
<dbReference type="EMBL" id="CVMT01000012">
    <property type="protein sequence ID" value="CRG92385.1"/>
    <property type="molecule type" value="Genomic_DNA"/>
</dbReference>
<name>A0A0U1M9Z0_TALIS</name>
<dbReference type="AlphaFoldDB" id="A0A0U1M9Z0"/>
<feature type="transmembrane region" description="Helical" evidence="6">
    <location>
        <begin position="284"/>
        <end position="303"/>
    </location>
</feature>
<feature type="region of interest" description="Disordered" evidence="5">
    <location>
        <begin position="764"/>
        <end position="792"/>
    </location>
</feature>
<dbReference type="PANTHER" id="PTHR23502:SF49">
    <property type="entry name" value="MAJOR FACILITATOR SUPERFAMILY (MFS) PROFILE DOMAIN-CONTAINING PROTEIN"/>
    <property type="match status" value="1"/>
</dbReference>
<feature type="transmembrane region" description="Helical" evidence="6">
    <location>
        <begin position="420"/>
        <end position="445"/>
    </location>
</feature>
<evidence type="ECO:0000256" key="3">
    <source>
        <dbReference type="ARBA" id="ARBA00022989"/>
    </source>
</evidence>
<keyword evidence="9" id="KW-1185">Reference proteome</keyword>
<feature type="transmembrane region" description="Helical" evidence="6">
    <location>
        <begin position="142"/>
        <end position="165"/>
    </location>
</feature>
<dbReference type="OrthoDB" id="9986881at2759"/>
<dbReference type="Proteomes" id="UP000054383">
    <property type="component" value="Unassembled WGS sequence"/>
</dbReference>
<feature type="domain" description="Major facilitator superfamily (MFS) profile" evidence="7">
    <location>
        <begin position="52"/>
        <end position="480"/>
    </location>
</feature>
<evidence type="ECO:0000256" key="2">
    <source>
        <dbReference type="ARBA" id="ARBA00022692"/>
    </source>
</evidence>
<evidence type="ECO:0000256" key="5">
    <source>
        <dbReference type="SAM" id="MobiDB-lite"/>
    </source>
</evidence>
<feature type="transmembrane region" description="Helical" evidence="6">
    <location>
        <begin position="119"/>
        <end position="136"/>
    </location>
</feature>
<dbReference type="InterPro" id="IPR036259">
    <property type="entry name" value="MFS_trans_sf"/>
</dbReference>
<gene>
    <name evidence="8" type="ORF">PISL3812_09444</name>
</gene>
<keyword evidence="4 6" id="KW-0472">Membrane</keyword>
<dbReference type="PANTHER" id="PTHR23502">
    <property type="entry name" value="MAJOR FACILITATOR SUPERFAMILY"/>
    <property type="match status" value="1"/>
</dbReference>
<dbReference type="Pfam" id="PF07690">
    <property type="entry name" value="MFS_1"/>
    <property type="match status" value="1"/>
</dbReference>
<feature type="transmembrane region" description="Helical" evidence="6">
    <location>
        <begin position="48"/>
        <end position="67"/>
    </location>
</feature>
<keyword evidence="3 6" id="KW-1133">Transmembrane helix</keyword>
<protein>
    <submittedName>
        <fullName evidence="8">Putative MFS-type transporter C947,06c</fullName>
    </submittedName>
</protein>
<feature type="transmembrane region" description="Helical" evidence="6">
    <location>
        <begin position="388"/>
        <end position="408"/>
    </location>
</feature>
<comment type="subcellular location">
    <subcellularLocation>
        <location evidence="1">Membrane</location>
        <topology evidence="1">Multi-pass membrane protein</topology>
    </subcellularLocation>
</comment>
<feature type="transmembrane region" description="Helical" evidence="6">
    <location>
        <begin position="323"/>
        <end position="342"/>
    </location>
</feature>
<dbReference type="FunFam" id="1.20.1250.20:FF:000011">
    <property type="entry name" value="MFS multidrug transporter, putative"/>
    <property type="match status" value="1"/>
</dbReference>
<evidence type="ECO:0000313" key="9">
    <source>
        <dbReference type="Proteomes" id="UP000054383"/>
    </source>
</evidence>
<sequence>MARLWSKKSAILPTDQEPEKENATLDPEYLVEWAPNDPLNPQNWSDSYKWWVTFQLGMLALVGSLGSSITTPADDSIARYIGVSDEVVVLDLSLYVVGFMLGPIIWAPMSEIWGRRVSILPAVFCQSLFCIATGVSNNASSIFVTRFFAGFFGSAPISNVTAALGDIWSKEKRGTAVSWYAVAVNGGPALGPVIGASLVVNPHLGWRWAAYVQAIWAFVIFLLTLFCLPEVYPLVLLKRKAQNLRKETNDPRFYHPHEYLKLDFKSIMTKQLARPLKMLVTEPIVTCVSFYAAFVYGVMYLALELFPIVFEQTRGWSPVVSALPFLGLLIGVISSVGVNVYNQHRYNQISRAANGIAVPEARLPPMIFGGIFFVTGLFWFGWTGAPPHHWILPCIAAVFVGIGFNCIFQQCLNFLIDVYKVYAASSTAAVTFLRSLMAAGLPLAAKPMVSALGIGPAVSIIGAVAAVLLPVPLLFMKYGPRLRKLSKLAPEDSTVNRIKRKKMSNADDSSFYLYGIGENPAALTLGSLVLEQYWQPLIARHYTHAALKEEDLAKNAYSSTVTNCLFYGRSSIAPSVGVSAFDIIDLRLAWQKANERVIMAKSGQRMTLKDPESFLHTHVLTNPQAQSALKLWLSSARSQYLTQFKWARRPKIWFLTGLYLLEGTRVVIRKSTSSKIEAGLSSAFVSALSAGSVPIGASISTGKGEEEWQLQMEMEDGHVWAAQYRLLDAKYLPGKSGGLEDGEEHPGMTKISLYKDILSVNTRRGAGEEGDDAEVGLSPEIDEHQEDEEQQDKAYEEYMKKLEDTIRIFEKAPPRLLTS</sequence>
<feature type="transmembrane region" description="Helical" evidence="6">
    <location>
        <begin position="87"/>
        <end position="107"/>
    </location>
</feature>
<dbReference type="GO" id="GO:0005886">
    <property type="term" value="C:plasma membrane"/>
    <property type="evidence" value="ECO:0007669"/>
    <property type="project" value="TreeGrafter"/>
</dbReference>
<dbReference type="InterPro" id="IPR011701">
    <property type="entry name" value="MFS"/>
</dbReference>
<dbReference type="PROSITE" id="PS50850">
    <property type="entry name" value="MFS"/>
    <property type="match status" value="1"/>
</dbReference>
<dbReference type="InterPro" id="IPR020846">
    <property type="entry name" value="MFS_dom"/>
</dbReference>
<accession>A0A0U1M9Z0</accession>
<reference evidence="8 9" key="1">
    <citation type="submission" date="2015-04" db="EMBL/GenBank/DDBJ databases">
        <authorList>
            <person name="Syromyatnikov M.Y."/>
            <person name="Popov V.N."/>
        </authorList>
    </citation>
    <scope>NUCLEOTIDE SEQUENCE [LARGE SCALE GENOMIC DNA]</scope>
    <source>
        <strain evidence="8">WF-38-12</strain>
    </source>
</reference>
<proteinExistence type="predicted"/>
<feature type="transmembrane region" description="Helical" evidence="6">
    <location>
        <begin position="177"/>
        <end position="199"/>
    </location>
</feature>